<accession>A0A9N9U2J6</accession>
<evidence type="ECO:0000313" key="13">
    <source>
        <dbReference type="Proteomes" id="UP001153712"/>
    </source>
</evidence>
<dbReference type="InterPro" id="IPR003593">
    <property type="entry name" value="AAA+_ATPase"/>
</dbReference>
<dbReference type="InterPro" id="IPR016527">
    <property type="entry name" value="ORC4"/>
</dbReference>
<comment type="similarity">
    <text evidence="2 10">Belongs to the ORC4 family.</text>
</comment>
<dbReference type="PIRSF" id="PIRSF007858">
    <property type="entry name" value="ORC4"/>
    <property type="match status" value="1"/>
</dbReference>
<evidence type="ECO:0000313" key="12">
    <source>
        <dbReference type="EMBL" id="CAG9865431.1"/>
    </source>
</evidence>
<dbReference type="GO" id="GO:0005737">
    <property type="term" value="C:cytoplasm"/>
    <property type="evidence" value="ECO:0007669"/>
    <property type="project" value="UniProtKB-ARBA"/>
</dbReference>
<reference evidence="12" key="1">
    <citation type="submission" date="2022-01" db="EMBL/GenBank/DDBJ databases">
        <authorList>
            <person name="King R."/>
        </authorList>
    </citation>
    <scope>NUCLEOTIDE SEQUENCE</scope>
</reference>
<evidence type="ECO:0000256" key="10">
    <source>
        <dbReference type="PIRNR" id="PIRNR007858"/>
    </source>
</evidence>
<dbReference type="EMBL" id="OU900102">
    <property type="protein sequence ID" value="CAG9865431.1"/>
    <property type="molecule type" value="Genomic_DNA"/>
</dbReference>
<keyword evidence="7 10" id="KW-0238">DNA-binding</keyword>
<keyword evidence="8 10" id="KW-0539">Nucleus</keyword>
<evidence type="ECO:0000256" key="3">
    <source>
        <dbReference type="ARBA" id="ARBA00019083"/>
    </source>
</evidence>
<sequence>MVSPETDSKNIKLCLKRNLLNNSEFFGHSSERNQIEGLIERTIKFGESNSALIIGPRSSGKTTLINEIIDNLQRKKSLEKDSILVRLNGLIHTDDKLSLKGITYQMQLENVVDGKVFGTFAENLSFLLACLRTGDKRSSKSVIFILEEFDLFCFHHNQTLLYNLFDVSQSAQAPICVLGVTCRLDVIELLEKRVKSRFSHRQFFLLPDNSLDSALKRIQNYLTVRQKPDCKISSSAQNKWNASVKALLGDKKVVNVIQRLIDIDVSERALKIFLFNIVCKMKEVGLSVNMFQNQLSEFETDEVVLTLQDLTVLELCLLISMKHHYEIYEGQSMNFEMVFARYMKFVKTNSNLLSVPKSVVMKAWEHLEYLQLISMVSGGQTKTQKEYRFFNLLVMPSQINEAVKKTQDLPTEVVQWAISSYT</sequence>
<proteinExistence type="inferred from homology"/>
<comment type="subunit">
    <text evidence="9">Component of ORC, a complex composed of at least 6 subunits: ORC1, ORC2, ORC3, ORC4, ORC5 and ORC6. ORC is regulated in a cell-cycle dependent manner. It is sequentially assembled at the exit from anaphase of mitosis and disassembled as cells enter S phase. Interacts with DBF4. Interacts with POLQ.</text>
</comment>
<comment type="function">
    <text evidence="10">Component of the origin recognition complex (ORC) that binds origins of replication.</text>
</comment>
<feature type="domain" description="AAA+ ATPase" evidence="11">
    <location>
        <begin position="47"/>
        <end position="208"/>
    </location>
</feature>
<name>A0A9N9U2J6_PHYSR</name>
<dbReference type="InterPro" id="IPR032705">
    <property type="entry name" value="ORC4_C"/>
</dbReference>
<dbReference type="Gene3D" id="3.40.50.300">
    <property type="entry name" value="P-loop containing nucleotide triphosphate hydrolases"/>
    <property type="match status" value="1"/>
</dbReference>
<dbReference type="InterPro" id="IPR003959">
    <property type="entry name" value="ATPase_AAA_core"/>
</dbReference>
<keyword evidence="5" id="KW-0547">Nucleotide-binding</keyword>
<keyword evidence="4 10" id="KW-0235">DNA replication</keyword>
<evidence type="ECO:0000256" key="1">
    <source>
        <dbReference type="ARBA" id="ARBA00004123"/>
    </source>
</evidence>
<dbReference type="SMART" id="SM00382">
    <property type="entry name" value="AAA"/>
    <property type="match status" value="1"/>
</dbReference>
<evidence type="ECO:0000259" key="11">
    <source>
        <dbReference type="SMART" id="SM00382"/>
    </source>
</evidence>
<dbReference type="SUPFAM" id="SSF52540">
    <property type="entry name" value="P-loop containing nucleoside triphosphate hydrolases"/>
    <property type="match status" value="1"/>
</dbReference>
<evidence type="ECO:0000256" key="4">
    <source>
        <dbReference type="ARBA" id="ARBA00022705"/>
    </source>
</evidence>
<dbReference type="PANTHER" id="PTHR12087:SF0">
    <property type="entry name" value="ORIGIN RECOGNITION COMPLEX SUBUNIT 4"/>
    <property type="match status" value="1"/>
</dbReference>
<dbReference type="Proteomes" id="UP001153712">
    <property type="component" value="Chromosome 9"/>
</dbReference>
<dbReference type="FunFam" id="3.40.50.300:FF:000649">
    <property type="entry name" value="Origin recognition complex subunit 4"/>
    <property type="match status" value="1"/>
</dbReference>
<keyword evidence="6" id="KW-0067">ATP-binding</keyword>
<comment type="subcellular location">
    <subcellularLocation>
        <location evidence="1 10">Nucleus</location>
    </subcellularLocation>
</comment>
<dbReference type="InterPro" id="IPR027417">
    <property type="entry name" value="P-loop_NTPase"/>
</dbReference>
<dbReference type="OrthoDB" id="343623at2759"/>
<dbReference type="GO" id="GO:0003688">
    <property type="term" value="F:DNA replication origin binding"/>
    <property type="evidence" value="ECO:0007669"/>
    <property type="project" value="TreeGrafter"/>
</dbReference>
<dbReference type="Pfam" id="PF14629">
    <property type="entry name" value="ORC4_C"/>
    <property type="match status" value="1"/>
</dbReference>
<evidence type="ECO:0000256" key="7">
    <source>
        <dbReference type="ARBA" id="ARBA00023125"/>
    </source>
</evidence>
<evidence type="ECO:0000256" key="2">
    <source>
        <dbReference type="ARBA" id="ARBA00005334"/>
    </source>
</evidence>
<dbReference type="GO" id="GO:0005664">
    <property type="term" value="C:nuclear origin of replication recognition complex"/>
    <property type="evidence" value="ECO:0007669"/>
    <property type="project" value="TreeGrafter"/>
</dbReference>
<protein>
    <recommendedName>
        <fullName evidence="3 10">Origin recognition complex subunit 4</fullName>
    </recommendedName>
</protein>
<gene>
    <name evidence="12" type="ORF">PHYEVI_LOCUS11666</name>
</gene>
<evidence type="ECO:0000256" key="6">
    <source>
        <dbReference type="ARBA" id="ARBA00022840"/>
    </source>
</evidence>
<dbReference type="GO" id="GO:0005524">
    <property type="term" value="F:ATP binding"/>
    <property type="evidence" value="ECO:0007669"/>
    <property type="project" value="UniProtKB-KW"/>
</dbReference>
<dbReference type="GO" id="GO:0016887">
    <property type="term" value="F:ATP hydrolysis activity"/>
    <property type="evidence" value="ECO:0007669"/>
    <property type="project" value="InterPro"/>
</dbReference>
<evidence type="ECO:0000256" key="9">
    <source>
        <dbReference type="ARBA" id="ARBA00046777"/>
    </source>
</evidence>
<keyword evidence="13" id="KW-1185">Reference proteome</keyword>
<dbReference type="Pfam" id="PF00004">
    <property type="entry name" value="AAA"/>
    <property type="match status" value="1"/>
</dbReference>
<dbReference type="AlphaFoldDB" id="A0A9N9U2J6"/>
<dbReference type="PANTHER" id="PTHR12087">
    <property type="entry name" value="ORIGIN RECOGNITION COMPLEX SUBUNIT 4"/>
    <property type="match status" value="1"/>
</dbReference>
<evidence type="ECO:0000256" key="5">
    <source>
        <dbReference type="ARBA" id="ARBA00022741"/>
    </source>
</evidence>
<evidence type="ECO:0000256" key="8">
    <source>
        <dbReference type="ARBA" id="ARBA00023242"/>
    </source>
</evidence>
<organism evidence="12 13">
    <name type="scientific">Phyllotreta striolata</name>
    <name type="common">Striped flea beetle</name>
    <name type="synonym">Crioceris striolata</name>
    <dbReference type="NCBI Taxonomy" id="444603"/>
    <lineage>
        <taxon>Eukaryota</taxon>
        <taxon>Metazoa</taxon>
        <taxon>Ecdysozoa</taxon>
        <taxon>Arthropoda</taxon>
        <taxon>Hexapoda</taxon>
        <taxon>Insecta</taxon>
        <taxon>Pterygota</taxon>
        <taxon>Neoptera</taxon>
        <taxon>Endopterygota</taxon>
        <taxon>Coleoptera</taxon>
        <taxon>Polyphaga</taxon>
        <taxon>Cucujiformia</taxon>
        <taxon>Chrysomeloidea</taxon>
        <taxon>Chrysomelidae</taxon>
        <taxon>Galerucinae</taxon>
        <taxon>Alticini</taxon>
        <taxon>Phyllotreta</taxon>
    </lineage>
</organism>
<dbReference type="GO" id="GO:0006270">
    <property type="term" value="P:DNA replication initiation"/>
    <property type="evidence" value="ECO:0007669"/>
    <property type="project" value="TreeGrafter"/>
</dbReference>